<feature type="region of interest" description="Disordered" evidence="1">
    <location>
        <begin position="101"/>
        <end position="128"/>
    </location>
</feature>
<dbReference type="EMBL" id="CP025763">
    <property type="protein sequence ID" value="KGB76111.1"/>
    <property type="molecule type" value="Genomic_DNA"/>
</dbReference>
<accession>A0A095D4C9</accession>
<dbReference type="HOGENOM" id="CLU_1835083_0_0_1"/>
<evidence type="ECO:0000313" key="3">
    <source>
        <dbReference type="Proteomes" id="UP000029445"/>
    </source>
</evidence>
<reference evidence="2 3" key="2">
    <citation type="journal article" date="2018" name="Proc. Natl. Acad. Sci.">
        <title>RNAi is a critical determinant of centromere evolution in closely related fungi.</title>
        <authorList>
            <person name="Yadav V."/>
            <person name="Sun S."/>
            <person name="Billmyre R.B."/>
            <person name="Thimmappa B.C."/>
            <person name="Shea T."/>
            <person name="Lintner R."/>
            <person name="Bakkeren G."/>
            <person name="Cuomo C.A."/>
            <person name="Heitman J."/>
            <person name="Sanyal K."/>
        </authorList>
    </citation>
    <scope>NUCLEOTIDE SEQUENCE [LARGE SCALE GENOMIC DNA]</scope>
    <source>
        <strain evidence="2 3">R265</strain>
    </source>
</reference>
<feature type="region of interest" description="Disordered" evidence="1">
    <location>
        <begin position="52"/>
        <end position="72"/>
    </location>
</feature>
<evidence type="ECO:0000313" key="2">
    <source>
        <dbReference type="EMBL" id="KGB76111.1"/>
    </source>
</evidence>
<proteinExistence type="predicted"/>
<organism evidence="2 3">
    <name type="scientific">Cryptococcus deuterogattii (strain R265)</name>
    <name type="common">Cryptococcus gattii VGII (strain R265)</name>
    <dbReference type="NCBI Taxonomy" id="294750"/>
    <lineage>
        <taxon>Eukaryota</taxon>
        <taxon>Fungi</taxon>
        <taxon>Dikarya</taxon>
        <taxon>Basidiomycota</taxon>
        <taxon>Agaricomycotina</taxon>
        <taxon>Tremellomycetes</taxon>
        <taxon>Tremellales</taxon>
        <taxon>Cryptococcaceae</taxon>
        <taxon>Cryptococcus</taxon>
        <taxon>Cryptococcus gattii species complex</taxon>
    </lineage>
</organism>
<name>A0A095D4C9_CRYD2</name>
<feature type="region of interest" description="Disordered" evidence="1">
    <location>
        <begin position="1"/>
        <end position="40"/>
    </location>
</feature>
<dbReference type="GeneID" id="88178332"/>
<dbReference type="AlphaFoldDB" id="A0A095D4C9"/>
<reference evidence="2 3" key="1">
    <citation type="journal article" date="2011" name="MBio">
        <title>Genome variation in Cryptococcus gattii, an emerging pathogen of immunocompetent hosts.</title>
        <authorList>
            <person name="D'Souza C.A."/>
            <person name="Kronstad J.W."/>
            <person name="Taylor G."/>
            <person name="Warren R."/>
            <person name="Yuen M."/>
            <person name="Hu G."/>
            <person name="Jung W.H."/>
            <person name="Sham A."/>
            <person name="Kidd S.E."/>
            <person name="Tangen K."/>
            <person name="Lee N."/>
            <person name="Zeilmaker T."/>
            <person name="Sawkins J."/>
            <person name="McVicker G."/>
            <person name="Shah S."/>
            <person name="Gnerre S."/>
            <person name="Griggs A."/>
            <person name="Zeng Q."/>
            <person name="Bartlett K."/>
            <person name="Li W."/>
            <person name="Wang X."/>
            <person name="Heitman J."/>
            <person name="Stajich J.E."/>
            <person name="Fraser J.A."/>
            <person name="Meyer W."/>
            <person name="Carter D."/>
            <person name="Schein J."/>
            <person name="Krzywinski M."/>
            <person name="Kwon-Chung K.J."/>
            <person name="Varma A."/>
            <person name="Wang J."/>
            <person name="Brunham R."/>
            <person name="Fyfe M."/>
            <person name="Ouellette B.F."/>
            <person name="Siddiqui A."/>
            <person name="Marra M."/>
            <person name="Jones S."/>
            <person name="Holt R."/>
            <person name="Birren B.W."/>
            <person name="Galagan J.E."/>
            <person name="Cuomo C.A."/>
        </authorList>
    </citation>
    <scope>NUCLEOTIDE SEQUENCE [LARGE SCALE GENOMIC DNA]</scope>
    <source>
        <strain evidence="2 3">R265</strain>
    </source>
</reference>
<sequence>MGSQSSKTSLEPAPSDSRAPTTLQTPQSKPSKKKKKTKSFNYDKAFNILAAYRPPSYSPPVSTLTEPRGWENSSLLPSERLRRQLEEMEGEIMAKRRMREYQARVGSGNGRRKAVRKEERVKKSDDDELSEYDVAISKQI</sequence>
<dbReference type="Proteomes" id="UP000029445">
    <property type="component" value="Chromosome 5"/>
</dbReference>
<dbReference type="RefSeq" id="XP_062882013.1">
    <property type="nucleotide sequence ID" value="XM_063026058.1"/>
</dbReference>
<dbReference type="VEuPathDB" id="FungiDB:CNBG_1949"/>
<dbReference type="KEGG" id="cdeu:CNBG_1949"/>
<feature type="compositionally biased region" description="Basic and acidic residues" evidence="1">
    <location>
        <begin position="116"/>
        <end position="125"/>
    </location>
</feature>
<feature type="compositionally biased region" description="Polar residues" evidence="1">
    <location>
        <begin position="59"/>
        <end position="72"/>
    </location>
</feature>
<evidence type="ECO:0000256" key="1">
    <source>
        <dbReference type="SAM" id="MobiDB-lite"/>
    </source>
</evidence>
<keyword evidence="3" id="KW-1185">Reference proteome</keyword>
<gene>
    <name evidence="2" type="ORF">CNBG_1949</name>
</gene>
<protein>
    <submittedName>
        <fullName evidence="2">Uncharacterized protein</fullName>
    </submittedName>
</protein>
<dbReference type="OrthoDB" id="10465759at2759"/>